<dbReference type="AlphaFoldDB" id="A0AAV4ZIX9"/>
<dbReference type="RefSeq" id="WP_238229784.1">
    <property type="nucleotide sequence ID" value="NZ_BPQO01000004.1"/>
</dbReference>
<reference evidence="1" key="2">
    <citation type="submission" date="2021-08" db="EMBL/GenBank/DDBJ databases">
        <authorList>
            <person name="Tani A."/>
            <person name="Ola A."/>
            <person name="Ogura Y."/>
            <person name="Katsura K."/>
            <person name="Hayashi T."/>
        </authorList>
    </citation>
    <scope>NUCLEOTIDE SEQUENCE</scope>
    <source>
        <strain evidence="1">DSM 16372</strain>
    </source>
</reference>
<name>A0AAV4ZIX9_9HYPH</name>
<dbReference type="EMBL" id="BPQO01000004">
    <property type="protein sequence ID" value="GJD87791.1"/>
    <property type="molecule type" value="Genomic_DNA"/>
</dbReference>
<protein>
    <submittedName>
        <fullName evidence="1">Uncharacterized protein</fullName>
    </submittedName>
</protein>
<proteinExistence type="predicted"/>
<keyword evidence="2" id="KW-1185">Reference proteome</keyword>
<dbReference type="Proteomes" id="UP001055247">
    <property type="component" value="Unassembled WGS sequence"/>
</dbReference>
<comment type="caution">
    <text evidence="1">The sequence shown here is derived from an EMBL/GenBank/DDBJ whole genome shotgun (WGS) entry which is preliminary data.</text>
</comment>
<sequence length="137" mass="15475">MDGHSWDPCIEDDDTMPPDANLCSREGWAVFNDACVEARIEMIDVFGRLPYDAAAWDIVCRRAAEGSEYHVAALEHVRRHNEGHFVQIESHIRNTGADYRNVPQPDFDEVLAAVNQYAFTVMRHIVDHAADVSAPRP</sequence>
<evidence type="ECO:0000313" key="1">
    <source>
        <dbReference type="EMBL" id="GJD87791.1"/>
    </source>
</evidence>
<evidence type="ECO:0000313" key="2">
    <source>
        <dbReference type="Proteomes" id="UP001055247"/>
    </source>
</evidence>
<reference evidence="1" key="1">
    <citation type="journal article" date="2016" name="Front. Microbiol.">
        <title>Genome Sequence of the Piezophilic, Mesophilic Sulfate-Reducing Bacterium Desulfovibrio indicus J2T.</title>
        <authorList>
            <person name="Cao J."/>
            <person name="Maignien L."/>
            <person name="Shao Z."/>
            <person name="Alain K."/>
            <person name="Jebbar M."/>
        </authorList>
    </citation>
    <scope>NUCLEOTIDE SEQUENCE</scope>
    <source>
        <strain evidence="1">DSM 16372</strain>
    </source>
</reference>
<gene>
    <name evidence="1" type="ORF">BHAOGJBA_1296</name>
</gene>
<accession>A0AAV4ZIX9</accession>
<organism evidence="1 2">
    <name type="scientific">Methylobacterium hispanicum</name>
    <dbReference type="NCBI Taxonomy" id="270350"/>
    <lineage>
        <taxon>Bacteria</taxon>
        <taxon>Pseudomonadati</taxon>
        <taxon>Pseudomonadota</taxon>
        <taxon>Alphaproteobacteria</taxon>
        <taxon>Hyphomicrobiales</taxon>
        <taxon>Methylobacteriaceae</taxon>
        <taxon>Methylobacterium</taxon>
    </lineage>
</organism>